<evidence type="ECO:0000313" key="1">
    <source>
        <dbReference type="EMBL" id="MFC4066304.1"/>
    </source>
</evidence>
<reference evidence="2" key="1">
    <citation type="journal article" date="2019" name="Int. J. Syst. Evol. Microbiol.">
        <title>The Global Catalogue of Microorganisms (GCM) 10K type strain sequencing project: providing services to taxonomists for standard genome sequencing and annotation.</title>
        <authorList>
            <consortium name="The Broad Institute Genomics Platform"/>
            <consortium name="The Broad Institute Genome Sequencing Center for Infectious Disease"/>
            <person name="Wu L."/>
            <person name="Ma J."/>
        </authorList>
    </citation>
    <scope>NUCLEOTIDE SEQUENCE [LARGE SCALE GENOMIC DNA]</scope>
    <source>
        <strain evidence="2">TBRC 5832</strain>
    </source>
</reference>
<keyword evidence="2" id="KW-1185">Reference proteome</keyword>
<gene>
    <name evidence="1" type="ORF">ACFO0C_15325</name>
</gene>
<comment type="caution">
    <text evidence="1">The sequence shown here is derived from an EMBL/GenBank/DDBJ whole genome shotgun (WGS) entry which is preliminary data.</text>
</comment>
<dbReference type="EMBL" id="JBHSBL010000015">
    <property type="protein sequence ID" value="MFC4066304.1"/>
    <property type="molecule type" value="Genomic_DNA"/>
</dbReference>
<dbReference type="RefSeq" id="WP_378067273.1">
    <property type="nucleotide sequence ID" value="NZ_JBHSBL010000015.1"/>
</dbReference>
<accession>A0ABV8IQS3</accession>
<name>A0ABV8IQS3_9ACTN</name>
<evidence type="ECO:0000313" key="2">
    <source>
        <dbReference type="Proteomes" id="UP001595867"/>
    </source>
</evidence>
<dbReference type="Proteomes" id="UP001595867">
    <property type="component" value="Unassembled WGS sequence"/>
</dbReference>
<protein>
    <submittedName>
        <fullName evidence="1">Uncharacterized protein</fullName>
    </submittedName>
</protein>
<proteinExistence type="predicted"/>
<sequence length="45" mass="4935">MDAPEPKTTIVEPTFEARFLLVPRTDTPKTVVPNRTSQVPVLANG</sequence>
<organism evidence="1 2">
    <name type="scientific">Actinoplanes subglobosus</name>
    <dbReference type="NCBI Taxonomy" id="1547892"/>
    <lineage>
        <taxon>Bacteria</taxon>
        <taxon>Bacillati</taxon>
        <taxon>Actinomycetota</taxon>
        <taxon>Actinomycetes</taxon>
        <taxon>Micromonosporales</taxon>
        <taxon>Micromonosporaceae</taxon>
        <taxon>Actinoplanes</taxon>
    </lineage>
</organism>